<evidence type="ECO:0000259" key="1">
    <source>
        <dbReference type="PROSITE" id="PS51186"/>
    </source>
</evidence>
<keyword evidence="2" id="KW-0808">Transferase</keyword>
<dbReference type="OrthoDB" id="8453373at2"/>
<dbReference type="SUPFAM" id="SSF55729">
    <property type="entry name" value="Acyl-CoA N-acyltransferases (Nat)"/>
    <property type="match status" value="1"/>
</dbReference>
<reference evidence="3" key="1">
    <citation type="submission" date="2016-10" db="EMBL/GenBank/DDBJ databases">
        <authorList>
            <person name="Varghese N."/>
            <person name="Submissions S."/>
        </authorList>
    </citation>
    <scope>NUCLEOTIDE SEQUENCE [LARGE SCALE GENOMIC DNA]</scope>
    <source>
        <strain evidence="3">DSM 44945</strain>
    </source>
</reference>
<accession>A0A1I2SLE3</accession>
<name>A0A1I2SLE3_9BACL</name>
<protein>
    <submittedName>
        <fullName evidence="2">Acetyltransferase (GNAT) domain-containing protein</fullName>
    </submittedName>
</protein>
<dbReference type="InterPro" id="IPR052729">
    <property type="entry name" value="Acyl/Acetyltrans_Enzymes"/>
</dbReference>
<evidence type="ECO:0000313" key="3">
    <source>
        <dbReference type="Proteomes" id="UP000198661"/>
    </source>
</evidence>
<evidence type="ECO:0000313" key="2">
    <source>
        <dbReference type="EMBL" id="SFG53725.1"/>
    </source>
</evidence>
<dbReference type="InterPro" id="IPR041496">
    <property type="entry name" value="YitH/HolE_GNAT"/>
</dbReference>
<dbReference type="AlphaFoldDB" id="A0A1I2SLE3"/>
<dbReference type="Pfam" id="PF13508">
    <property type="entry name" value="Acetyltransf_7"/>
    <property type="match status" value="1"/>
</dbReference>
<dbReference type="InterPro" id="IPR000182">
    <property type="entry name" value="GNAT_dom"/>
</dbReference>
<organism evidence="2 3">
    <name type="scientific">Planifilum fulgidum</name>
    <dbReference type="NCBI Taxonomy" id="201973"/>
    <lineage>
        <taxon>Bacteria</taxon>
        <taxon>Bacillati</taxon>
        <taxon>Bacillota</taxon>
        <taxon>Bacilli</taxon>
        <taxon>Bacillales</taxon>
        <taxon>Thermoactinomycetaceae</taxon>
        <taxon>Planifilum</taxon>
    </lineage>
</organism>
<dbReference type="Pfam" id="PF18014">
    <property type="entry name" value="Acetyltransf_18"/>
    <property type="match status" value="1"/>
</dbReference>
<feature type="domain" description="N-acetyltransferase" evidence="1">
    <location>
        <begin position="174"/>
        <end position="298"/>
    </location>
</feature>
<proteinExistence type="predicted"/>
<dbReference type="PANTHER" id="PTHR47237:SF2">
    <property type="entry name" value="BLL4206 PROTEIN"/>
    <property type="match status" value="1"/>
</dbReference>
<dbReference type="Gene3D" id="3.40.630.30">
    <property type="match status" value="1"/>
</dbReference>
<dbReference type="GO" id="GO:0016747">
    <property type="term" value="F:acyltransferase activity, transferring groups other than amino-acyl groups"/>
    <property type="evidence" value="ECO:0007669"/>
    <property type="project" value="InterPro"/>
</dbReference>
<dbReference type="InterPro" id="IPR016181">
    <property type="entry name" value="Acyl_CoA_acyltransferase"/>
</dbReference>
<dbReference type="STRING" id="201973.SAMN04488025_14413"/>
<dbReference type="Gene3D" id="3.40.630.90">
    <property type="match status" value="1"/>
</dbReference>
<dbReference type="Proteomes" id="UP000198661">
    <property type="component" value="Unassembled WGS sequence"/>
</dbReference>
<keyword evidence="3" id="KW-1185">Reference proteome</keyword>
<gene>
    <name evidence="2" type="ORF">SAMN04488025_14413</name>
</gene>
<dbReference type="PANTHER" id="PTHR47237">
    <property type="entry name" value="SLL0310 PROTEIN"/>
    <property type="match status" value="1"/>
</dbReference>
<dbReference type="EMBL" id="FOOK01000044">
    <property type="protein sequence ID" value="SFG53725.1"/>
    <property type="molecule type" value="Genomic_DNA"/>
</dbReference>
<dbReference type="CDD" id="cd04301">
    <property type="entry name" value="NAT_SF"/>
    <property type="match status" value="1"/>
</dbReference>
<feature type="domain" description="N-acetyltransferase" evidence="1">
    <location>
        <begin position="38"/>
        <end position="175"/>
    </location>
</feature>
<dbReference type="PROSITE" id="PS51186">
    <property type="entry name" value="GNAT"/>
    <property type="match status" value="2"/>
</dbReference>
<sequence length="315" mass="34934">MEYRKRKLCPLCFKPTKPIRKGNSGSMQTNRAEQVNLFPIDRVRQTDIPDVVRLSARIGWDYSEEEMEVVLRSGHFFAHRGPGGKVVSTAAIFPYSTLASLGVVMVDPDYRRRGLATRLVDACISAVPDRPILLVATEEGKPLYEKLGFKTVGTLDKLVAKRYTGGLQRMTHQQTVHPASEKDIEEIIDLDEKAFGARRERLLRLRIKQAAFGAVLRNRTGKAVGFALGVPGPELMVIGPVVAPDEEAAALLIDRIAGWAPGPMRIDIPSQHRRLADFLTRCGFETVRKPPVMMRNGSALPPREHLFAVASQAFG</sequence>